<dbReference type="EC" id="3.4.23.-" evidence="1"/>
<dbReference type="InterPro" id="IPR005081">
    <property type="entry name" value="SpoIIGA"/>
</dbReference>
<keyword evidence="1 3" id="KW-0378">Hydrolase</keyword>
<organism evidence="3 4">
    <name type="scientific">Thermoanaerobacterium butyriciformans</name>
    <dbReference type="NCBI Taxonomy" id="1702242"/>
    <lineage>
        <taxon>Bacteria</taxon>
        <taxon>Bacillati</taxon>
        <taxon>Bacillota</taxon>
        <taxon>Clostridia</taxon>
        <taxon>Thermoanaerobacterales</taxon>
        <taxon>Thermoanaerobacteraceae</taxon>
        <taxon>Thermoanaerobacterium</taxon>
    </lineage>
</organism>
<gene>
    <name evidence="3" type="ORF">J2Z80_000848</name>
</gene>
<comment type="subcellular location">
    <subcellularLocation>
        <location evidence="1">Cell membrane</location>
    </subcellularLocation>
</comment>
<protein>
    <recommendedName>
        <fullName evidence="1">Sporulation sigma-E factor-processing peptidase</fullName>
        <ecNumber evidence="1">3.4.23.-</ecNumber>
    </recommendedName>
    <alternativeName>
        <fullName evidence="1">Membrane-associated aspartic protease</fullName>
    </alternativeName>
    <alternativeName>
        <fullName evidence="1">Stage II sporulation protein GA</fullName>
    </alternativeName>
</protein>
<keyword evidence="1" id="KW-0645">Protease</keyword>
<evidence type="ECO:0000256" key="1">
    <source>
        <dbReference type="PIRNR" id="PIRNR018571"/>
    </source>
</evidence>
<dbReference type="EMBL" id="JAGGLT010000007">
    <property type="protein sequence ID" value="MBP2071334.1"/>
    <property type="molecule type" value="Genomic_DNA"/>
</dbReference>
<reference evidence="3" key="1">
    <citation type="submission" date="2021-03" db="EMBL/GenBank/DDBJ databases">
        <title>Genomic Encyclopedia of Type Strains, Phase IV (KMG-IV): sequencing the most valuable type-strain genomes for metagenomic binning, comparative biology and taxonomic classification.</title>
        <authorList>
            <person name="Goeker M."/>
        </authorList>
    </citation>
    <scope>NUCLEOTIDE SEQUENCE</scope>
    <source>
        <strain evidence="3">DSM 101588</strain>
    </source>
</reference>
<keyword evidence="1" id="KW-0064">Aspartyl protease</keyword>
<keyword evidence="4" id="KW-1185">Reference proteome</keyword>
<evidence type="ECO:0000256" key="2">
    <source>
        <dbReference type="SAM" id="Phobius"/>
    </source>
</evidence>
<dbReference type="Pfam" id="PF03419">
    <property type="entry name" value="Peptidase_U4"/>
    <property type="match status" value="1"/>
</dbReference>
<feature type="transmembrane region" description="Helical" evidence="2">
    <location>
        <begin position="33"/>
        <end position="50"/>
    </location>
</feature>
<keyword evidence="2" id="KW-1133">Transmembrane helix</keyword>
<feature type="transmembrane region" description="Helical" evidence="2">
    <location>
        <begin position="113"/>
        <end position="130"/>
    </location>
</feature>
<comment type="function">
    <text evidence="1">Probable aspartic protease that is responsible for the proteolytic cleavage of the RNA polymerase sigma E factor (SigE/spoIIGB) to yield the active peptide in the mother cell during sporulation. Responds to a signal from the forespore that is triggered by the extracellular signal protein SpoIIR.</text>
</comment>
<dbReference type="PIRSF" id="PIRSF018571">
    <property type="entry name" value="SpoIIGA"/>
    <property type="match status" value="1"/>
</dbReference>
<dbReference type="Proteomes" id="UP001166402">
    <property type="component" value="Unassembled WGS sequence"/>
</dbReference>
<feature type="transmembrane region" description="Helical" evidence="2">
    <location>
        <begin position="6"/>
        <end position="21"/>
    </location>
</feature>
<feature type="transmembrane region" description="Helical" evidence="2">
    <location>
        <begin position="56"/>
        <end position="76"/>
    </location>
</feature>
<sequence length="280" mass="32059">MYVDVIFLENLIINYIILYLTKRFSKSEARNIYLFFSSLLGALYVILIFFSLPNIIYSLPFKIIISILMIIITFGYKKLYEFIKIMSIFYLISFIVGGAAFALIYLVNFDLKQIIIGALFISILLIYIGWGHISKKNLESDIIHVVQININNIKKDVKAILDTGNTLHDPLSSYPVVIVEYSALKDLLPEGVKNLFDRGNINDIFEIPKVVDDDRWLKRFRLVPYNSIGTDSGMMVGFIPDNLIIDDNKKSFKNVIIGIYLKRLNTTGDYEALIGSELLI</sequence>
<comment type="caution">
    <text evidence="3">The sequence shown here is derived from an EMBL/GenBank/DDBJ whole genome shotgun (WGS) entry which is preliminary data.</text>
</comment>
<keyword evidence="1 2" id="KW-0472">Membrane</keyword>
<evidence type="ECO:0000313" key="3">
    <source>
        <dbReference type="EMBL" id="MBP2071334.1"/>
    </source>
</evidence>
<name>A0ABS4NCD6_9THEO</name>
<accession>A0ABS4NCD6</accession>
<keyword evidence="1" id="KW-0749">Sporulation</keyword>
<comment type="similarity">
    <text evidence="1">Belongs to the peptidase U4 family.</text>
</comment>
<keyword evidence="2" id="KW-0812">Transmembrane</keyword>
<feature type="transmembrane region" description="Helical" evidence="2">
    <location>
        <begin position="88"/>
        <end position="107"/>
    </location>
</feature>
<dbReference type="GO" id="GO:0016787">
    <property type="term" value="F:hydrolase activity"/>
    <property type="evidence" value="ECO:0007669"/>
    <property type="project" value="UniProtKB-KW"/>
</dbReference>
<dbReference type="NCBIfam" id="TIGR02854">
    <property type="entry name" value="spore_II_GA"/>
    <property type="match status" value="1"/>
</dbReference>
<proteinExistence type="inferred from homology"/>
<keyword evidence="1" id="KW-1003">Cell membrane</keyword>
<evidence type="ECO:0000313" key="4">
    <source>
        <dbReference type="Proteomes" id="UP001166402"/>
    </source>
</evidence>